<reference evidence="3" key="1">
    <citation type="submission" date="2015-09" db="EMBL/GenBank/DDBJ databases">
        <authorList>
            <consortium name="Pathogen Informatics"/>
        </authorList>
    </citation>
    <scope>NUCLEOTIDE SEQUENCE [LARGE SCALE GENOMIC DNA]</scope>
    <source>
        <strain evidence="3">Lake Konstanz</strain>
    </source>
</reference>
<sequence length="521" mass="59050">MLPPNFPSLHQGEAHTGARMRWQWHLWRGRLRDNTLPFFSDSQEKFLTHIGDEAVAERIIRIVTGFRGARLTRTADRLVFRSTYLWPLFPRYWRRKYVHIKNVSQYQAQFHSEMEHAMERYKERLWAYGLRVASAGAFTLATTGLVSSSGTTDEQVAQPQKQRESPPSPHQQRQPQPRHHSTALFLQHAIVSLAPSFDDSVALATFFVFFFVLVKRRRVFIIDDVMRFGQPHGHRRHNVTLMLGDLKCFAQTYPVVLLSTNEGITHILEDRNVSAFHRVELPAATDEELCLAIQKSCARLAPRPFYCAANHHHQPLQCFTTADVHLMRSQVGMAHHTSSVRWWMHLYQLVNADEAILLRLCSGSSSFDTATLQQIALNLDLQCDDVAGTFGFAYSPLVDVRTSLSGYFDDRVGNAVCAFIGSSECPRRLLLCTALLVAQKSNFLALGDTNGLGDRVPQELDPPTFAFELNRILQKSTQGAHGEDVFEEDLTCRATLKHIRESIAELLGSSNTLSPLRPSTK</sequence>
<name>A0A0S4JXR2_BODSA</name>
<protein>
    <submittedName>
        <fullName evidence="2">Uncharacterized protein</fullName>
    </submittedName>
</protein>
<evidence type="ECO:0000313" key="2">
    <source>
        <dbReference type="EMBL" id="CUG94187.1"/>
    </source>
</evidence>
<organism evidence="2 3">
    <name type="scientific">Bodo saltans</name>
    <name type="common">Flagellated protozoan</name>
    <dbReference type="NCBI Taxonomy" id="75058"/>
    <lineage>
        <taxon>Eukaryota</taxon>
        <taxon>Discoba</taxon>
        <taxon>Euglenozoa</taxon>
        <taxon>Kinetoplastea</taxon>
        <taxon>Metakinetoplastina</taxon>
        <taxon>Eubodonida</taxon>
        <taxon>Bodonidae</taxon>
        <taxon>Bodo</taxon>
    </lineage>
</organism>
<evidence type="ECO:0000313" key="3">
    <source>
        <dbReference type="Proteomes" id="UP000051952"/>
    </source>
</evidence>
<dbReference type="VEuPathDB" id="TriTrypDB:BSAL_46930"/>
<evidence type="ECO:0000256" key="1">
    <source>
        <dbReference type="SAM" id="MobiDB-lite"/>
    </source>
</evidence>
<dbReference type="EMBL" id="CYKH01002224">
    <property type="protein sequence ID" value="CUG94187.1"/>
    <property type="molecule type" value="Genomic_DNA"/>
</dbReference>
<feature type="region of interest" description="Disordered" evidence="1">
    <location>
        <begin position="149"/>
        <end position="179"/>
    </location>
</feature>
<dbReference type="AlphaFoldDB" id="A0A0S4JXR2"/>
<feature type="compositionally biased region" description="Polar residues" evidence="1">
    <location>
        <begin position="149"/>
        <end position="160"/>
    </location>
</feature>
<accession>A0A0S4JXR2</accession>
<proteinExistence type="predicted"/>
<keyword evidence="3" id="KW-1185">Reference proteome</keyword>
<gene>
    <name evidence="2" type="ORF">BSAL_46930</name>
</gene>
<dbReference type="Proteomes" id="UP000051952">
    <property type="component" value="Unassembled WGS sequence"/>
</dbReference>